<protein>
    <recommendedName>
        <fullName evidence="10">ADP/ATP translocase</fullName>
    </recommendedName>
    <alternativeName>
        <fullName evidence="10">ADP,ATP carrier protein</fullName>
    </alternativeName>
</protein>
<dbReference type="PRINTS" id="PR00927">
    <property type="entry name" value="ADPTRNSLCASE"/>
</dbReference>
<evidence type="ECO:0000256" key="5">
    <source>
        <dbReference type="ARBA" id="ARBA00022737"/>
    </source>
</evidence>
<name>A0AAN8F011_TRICO</name>
<dbReference type="GO" id="GO:0140021">
    <property type="term" value="P:mitochondrial ADP transmembrane transport"/>
    <property type="evidence" value="ECO:0007669"/>
    <property type="project" value="InterPro"/>
</dbReference>
<dbReference type="SUPFAM" id="SSF103506">
    <property type="entry name" value="Mitochondrial carrier"/>
    <property type="match status" value="1"/>
</dbReference>
<sequence length="126" mass="14791">SYLQLENHGRAMARPYNGMRDCLQRVSMEQGLLSLWRGNCAGVMRCFPNHALNFALRDFYRNLLLQGVDRERQFRRFVAGQASFIHLLTELFLHFLSLTQCNARKYKCSMPTSDEENCGRKKLYFC</sequence>
<accession>A0AAN8F011</accession>
<feature type="non-terminal residue" evidence="11">
    <location>
        <position position="1"/>
    </location>
</feature>
<dbReference type="InterPro" id="IPR002113">
    <property type="entry name" value="ADT_euk_type"/>
</dbReference>
<evidence type="ECO:0000256" key="4">
    <source>
        <dbReference type="ARBA" id="ARBA00022692"/>
    </source>
</evidence>
<evidence type="ECO:0000256" key="2">
    <source>
        <dbReference type="ARBA" id="ARBA00006375"/>
    </source>
</evidence>
<dbReference type="Proteomes" id="UP001331761">
    <property type="component" value="Unassembled WGS sequence"/>
</dbReference>
<proteinExistence type="inferred from homology"/>
<keyword evidence="7 8" id="KW-0472">Membrane</keyword>
<comment type="similarity">
    <text evidence="2 9">Belongs to the mitochondrial carrier (TC 2.A.29) family.</text>
</comment>
<reference evidence="11 12" key="1">
    <citation type="submission" date="2019-10" db="EMBL/GenBank/DDBJ databases">
        <title>Assembly and Annotation for the nematode Trichostrongylus colubriformis.</title>
        <authorList>
            <person name="Martin J."/>
        </authorList>
    </citation>
    <scope>NUCLEOTIDE SEQUENCE [LARGE SCALE GENOMIC DNA]</scope>
    <source>
        <strain evidence="11">G859</strain>
        <tissue evidence="11">Whole worm</tissue>
    </source>
</reference>
<dbReference type="InterPro" id="IPR018108">
    <property type="entry name" value="MCP_transmembrane"/>
</dbReference>
<evidence type="ECO:0000256" key="8">
    <source>
        <dbReference type="PROSITE-ProRule" id="PRU00282"/>
    </source>
</evidence>
<dbReference type="GO" id="GO:0005743">
    <property type="term" value="C:mitochondrial inner membrane"/>
    <property type="evidence" value="ECO:0007669"/>
    <property type="project" value="InterPro"/>
</dbReference>
<evidence type="ECO:0000256" key="7">
    <source>
        <dbReference type="ARBA" id="ARBA00023136"/>
    </source>
</evidence>
<organism evidence="11 12">
    <name type="scientific">Trichostrongylus colubriformis</name>
    <name type="common">Black scour worm</name>
    <dbReference type="NCBI Taxonomy" id="6319"/>
    <lineage>
        <taxon>Eukaryota</taxon>
        <taxon>Metazoa</taxon>
        <taxon>Ecdysozoa</taxon>
        <taxon>Nematoda</taxon>
        <taxon>Chromadorea</taxon>
        <taxon>Rhabditida</taxon>
        <taxon>Rhabditina</taxon>
        <taxon>Rhabditomorpha</taxon>
        <taxon>Strongyloidea</taxon>
        <taxon>Trichostrongylidae</taxon>
        <taxon>Trichostrongylus</taxon>
    </lineage>
</organism>
<dbReference type="GO" id="GO:1990544">
    <property type="term" value="P:mitochondrial ATP transmembrane transport"/>
    <property type="evidence" value="ECO:0007669"/>
    <property type="project" value="InterPro"/>
</dbReference>
<keyword evidence="3 9" id="KW-0813">Transport</keyword>
<keyword evidence="4 8" id="KW-0812">Transmembrane</keyword>
<dbReference type="Pfam" id="PF00153">
    <property type="entry name" value="Mito_carr"/>
    <property type="match status" value="1"/>
</dbReference>
<dbReference type="AlphaFoldDB" id="A0AAN8F011"/>
<dbReference type="GO" id="GO:1901029">
    <property type="term" value="P:negative regulation of mitochondrial outer membrane permeabilization involved in apoptotic signaling pathway"/>
    <property type="evidence" value="ECO:0007669"/>
    <property type="project" value="TreeGrafter"/>
</dbReference>
<evidence type="ECO:0000256" key="9">
    <source>
        <dbReference type="RuleBase" id="RU000488"/>
    </source>
</evidence>
<comment type="subcellular location">
    <subcellularLocation>
        <location evidence="1 10">Membrane</location>
        <topology evidence="1 10">Multi-pass membrane protein</topology>
    </subcellularLocation>
</comment>
<evidence type="ECO:0000256" key="3">
    <source>
        <dbReference type="ARBA" id="ARBA00022448"/>
    </source>
</evidence>
<evidence type="ECO:0000256" key="1">
    <source>
        <dbReference type="ARBA" id="ARBA00004141"/>
    </source>
</evidence>
<dbReference type="Gene3D" id="1.50.40.10">
    <property type="entry name" value="Mitochondrial carrier domain"/>
    <property type="match status" value="1"/>
</dbReference>
<keyword evidence="5" id="KW-0677">Repeat</keyword>
<gene>
    <name evidence="11" type="ORF">GCK32_021616</name>
</gene>
<dbReference type="PANTHER" id="PTHR45635:SF16">
    <property type="entry name" value="ADP_ATP TRANSLOCASE"/>
    <property type="match status" value="1"/>
</dbReference>
<comment type="function">
    <text evidence="10">Catalyzes the exchange of ADP and ATP across the membrane.</text>
</comment>
<evidence type="ECO:0000313" key="12">
    <source>
        <dbReference type="Proteomes" id="UP001331761"/>
    </source>
</evidence>
<dbReference type="PANTHER" id="PTHR45635">
    <property type="entry name" value="ADP,ATP CARRIER PROTEIN 1-RELATED-RELATED"/>
    <property type="match status" value="1"/>
</dbReference>
<evidence type="ECO:0000256" key="6">
    <source>
        <dbReference type="ARBA" id="ARBA00022989"/>
    </source>
</evidence>
<dbReference type="EMBL" id="WIXE01018850">
    <property type="protein sequence ID" value="KAK5970545.1"/>
    <property type="molecule type" value="Genomic_DNA"/>
</dbReference>
<evidence type="ECO:0000256" key="10">
    <source>
        <dbReference type="RuleBase" id="RU368008"/>
    </source>
</evidence>
<keyword evidence="12" id="KW-1185">Reference proteome</keyword>
<feature type="repeat" description="Solcar" evidence="8">
    <location>
        <begin position="1"/>
        <end position="63"/>
    </location>
</feature>
<keyword evidence="6" id="KW-1133">Transmembrane helix</keyword>
<evidence type="ECO:0000313" key="11">
    <source>
        <dbReference type="EMBL" id="KAK5970545.1"/>
    </source>
</evidence>
<dbReference type="GO" id="GO:0005471">
    <property type="term" value="F:ATP:ADP antiporter activity"/>
    <property type="evidence" value="ECO:0007669"/>
    <property type="project" value="UniProtKB-UniRule"/>
</dbReference>
<dbReference type="PROSITE" id="PS50920">
    <property type="entry name" value="SOLCAR"/>
    <property type="match status" value="1"/>
</dbReference>
<comment type="subunit">
    <text evidence="10">Monomer.</text>
</comment>
<comment type="caution">
    <text evidence="11">The sequence shown here is derived from an EMBL/GenBank/DDBJ whole genome shotgun (WGS) entry which is preliminary data.</text>
</comment>
<dbReference type="InterPro" id="IPR023395">
    <property type="entry name" value="MCP_dom_sf"/>
</dbReference>